<accession>A0A2S7VPU5</accession>
<feature type="chain" id="PRO_5015490854" evidence="1">
    <location>
        <begin position="25"/>
        <end position="209"/>
    </location>
</feature>
<dbReference type="SUPFAM" id="SSF56925">
    <property type="entry name" value="OMPA-like"/>
    <property type="match status" value="1"/>
</dbReference>
<proteinExistence type="predicted"/>
<evidence type="ECO:0000313" key="3">
    <source>
        <dbReference type="Proteomes" id="UP000238707"/>
    </source>
</evidence>
<dbReference type="InterPro" id="IPR011250">
    <property type="entry name" value="OMP/PagP_B-barrel"/>
</dbReference>
<protein>
    <submittedName>
        <fullName evidence="2">Transcriptional regulator</fullName>
    </submittedName>
</protein>
<sequence>MLNKTTPLFAFAILATATTFNANAAANYEPFIGIDVGSRLSGQMESESTYYGTKSEKDLSSSMVFGVEGGMTINQTHQISIGYDYRGTSIENNENSEGSDDDLEVGTLFTKYNYIVPITQKLAWTLGGKLGYEMFNADYDADDLNGIILGAQTGLNYRFQSWSIGTEVNYVYHTNELEAKWTEEDGSSYKDTLKVGDEWLLMANVKYHF</sequence>
<keyword evidence="3" id="KW-1185">Reference proteome</keyword>
<organism evidence="2 3">
    <name type="scientific">Vibrio chagasii</name>
    <dbReference type="NCBI Taxonomy" id="170679"/>
    <lineage>
        <taxon>Bacteria</taxon>
        <taxon>Pseudomonadati</taxon>
        <taxon>Pseudomonadota</taxon>
        <taxon>Gammaproteobacteria</taxon>
        <taxon>Vibrionales</taxon>
        <taxon>Vibrionaceae</taxon>
        <taxon>Vibrio</taxon>
    </lineage>
</organism>
<reference evidence="2 3" key="1">
    <citation type="submission" date="2016-12" db="EMBL/GenBank/DDBJ databases">
        <title>Diversity of luminous bacteria.</title>
        <authorList>
            <person name="Yoshizawa S."/>
            <person name="Kogure K."/>
        </authorList>
    </citation>
    <scope>NUCLEOTIDE SEQUENCE [LARGE SCALE GENOMIC DNA]</scope>
    <source>
        <strain evidence="2 3">LC2-408</strain>
    </source>
</reference>
<dbReference type="Gene3D" id="2.40.160.20">
    <property type="match status" value="1"/>
</dbReference>
<keyword evidence="1" id="KW-0732">Signal</keyword>
<dbReference type="EMBL" id="MSCI01000001">
    <property type="protein sequence ID" value="PQJ63491.1"/>
    <property type="molecule type" value="Genomic_DNA"/>
</dbReference>
<dbReference type="AlphaFoldDB" id="A0A2S7VPU5"/>
<feature type="signal peptide" evidence="1">
    <location>
        <begin position="1"/>
        <end position="24"/>
    </location>
</feature>
<evidence type="ECO:0000256" key="1">
    <source>
        <dbReference type="SAM" id="SignalP"/>
    </source>
</evidence>
<dbReference type="Proteomes" id="UP000238707">
    <property type="component" value="Unassembled WGS sequence"/>
</dbReference>
<gene>
    <name evidence="2" type="ORF">BTO10_01325</name>
</gene>
<evidence type="ECO:0000313" key="2">
    <source>
        <dbReference type="EMBL" id="PQJ63491.1"/>
    </source>
</evidence>
<dbReference type="RefSeq" id="WP_105023287.1">
    <property type="nucleotide sequence ID" value="NZ_MSCI01000001.1"/>
</dbReference>
<comment type="caution">
    <text evidence="2">The sequence shown here is derived from an EMBL/GenBank/DDBJ whole genome shotgun (WGS) entry which is preliminary data.</text>
</comment>
<name>A0A2S7VPU5_9VIBR</name>